<keyword evidence="1" id="KW-0472">Membrane</keyword>
<feature type="transmembrane region" description="Helical" evidence="1">
    <location>
        <begin position="466"/>
        <end position="485"/>
    </location>
</feature>
<dbReference type="PATRIC" id="fig|1238182.3.peg.2444"/>
<dbReference type="AlphaFoldDB" id="K9HH91"/>
<dbReference type="InterPro" id="IPR001036">
    <property type="entry name" value="Acrflvin-R"/>
</dbReference>
<feature type="transmembrane region" description="Helical" evidence="1">
    <location>
        <begin position="434"/>
        <end position="454"/>
    </location>
</feature>
<dbReference type="PRINTS" id="PR00702">
    <property type="entry name" value="ACRIFLAVINRP"/>
</dbReference>
<dbReference type="Gene3D" id="1.20.1640.10">
    <property type="entry name" value="Multidrug efflux transporter AcrB transmembrane domain"/>
    <property type="match status" value="2"/>
</dbReference>
<keyword evidence="1" id="KW-1133">Transmembrane helix</keyword>
<dbReference type="Gene3D" id="3.30.70.1320">
    <property type="entry name" value="Multidrug efflux transporter AcrB pore domain like"/>
    <property type="match status" value="1"/>
</dbReference>
<dbReference type="InterPro" id="IPR027463">
    <property type="entry name" value="AcrB_DN_DC_subdom"/>
</dbReference>
<dbReference type="Pfam" id="PF00873">
    <property type="entry name" value="ACR_tran"/>
    <property type="match status" value="1"/>
</dbReference>
<gene>
    <name evidence="3" type="ORF">C882_0228</name>
</gene>
<dbReference type="InterPro" id="IPR000731">
    <property type="entry name" value="SSD"/>
</dbReference>
<comment type="caution">
    <text evidence="3">The sequence shown here is derived from an EMBL/GenBank/DDBJ whole genome shotgun (WGS) entry which is preliminary data.</text>
</comment>
<feature type="transmembrane region" description="Helical" evidence="1">
    <location>
        <begin position="903"/>
        <end position="930"/>
    </location>
</feature>
<dbReference type="STRING" id="1238182.C882_0228"/>
<protein>
    <submittedName>
        <fullName evidence="3">Acriflavin resistance protein</fullName>
    </submittedName>
</protein>
<feature type="transmembrane region" description="Helical" evidence="1">
    <location>
        <begin position="1010"/>
        <end position="1033"/>
    </location>
</feature>
<dbReference type="Proteomes" id="UP000009881">
    <property type="component" value="Unassembled WGS sequence"/>
</dbReference>
<dbReference type="SUPFAM" id="SSF82714">
    <property type="entry name" value="Multidrug efflux transporter AcrB TolC docking domain, DN and DC subdomains"/>
    <property type="match status" value="2"/>
</dbReference>
<evidence type="ECO:0000313" key="4">
    <source>
        <dbReference type="Proteomes" id="UP000009881"/>
    </source>
</evidence>
<evidence type="ECO:0000259" key="2">
    <source>
        <dbReference type="PROSITE" id="PS50156"/>
    </source>
</evidence>
<keyword evidence="4" id="KW-1185">Reference proteome</keyword>
<keyword evidence="1" id="KW-0812">Transmembrane</keyword>
<dbReference type="PANTHER" id="PTHR32063">
    <property type="match status" value="1"/>
</dbReference>
<dbReference type="OrthoDB" id="9806532at2"/>
<feature type="transmembrane region" description="Helical" evidence="1">
    <location>
        <begin position="389"/>
        <end position="413"/>
    </location>
</feature>
<dbReference type="eggNOG" id="COG0841">
    <property type="taxonomic scope" value="Bacteria"/>
</dbReference>
<dbReference type="PANTHER" id="PTHR32063:SF0">
    <property type="entry name" value="SWARMING MOTILITY PROTEIN SWRC"/>
    <property type="match status" value="1"/>
</dbReference>
<organism evidence="3 4">
    <name type="scientific">Caenispirillum salinarum AK4</name>
    <dbReference type="NCBI Taxonomy" id="1238182"/>
    <lineage>
        <taxon>Bacteria</taxon>
        <taxon>Pseudomonadati</taxon>
        <taxon>Pseudomonadota</taxon>
        <taxon>Alphaproteobacteria</taxon>
        <taxon>Rhodospirillales</taxon>
        <taxon>Novispirillaceae</taxon>
        <taxon>Caenispirillum</taxon>
    </lineage>
</organism>
<dbReference type="GO" id="GO:0042910">
    <property type="term" value="F:xenobiotic transmembrane transporter activity"/>
    <property type="evidence" value="ECO:0007669"/>
    <property type="project" value="TreeGrafter"/>
</dbReference>
<dbReference type="SUPFAM" id="SSF82693">
    <property type="entry name" value="Multidrug efflux transporter AcrB pore domain, PN1, PN2, PC1 and PC2 subdomains"/>
    <property type="match status" value="2"/>
</dbReference>
<evidence type="ECO:0000313" key="3">
    <source>
        <dbReference type="EMBL" id="EKV29798.1"/>
    </source>
</evidence>
<accession>K9HH91</accession>
<dbReference type="Gene3D" id="3.30.70.1430">
    <property type="entry name" value="Multidrug efflux transporter AcrB pore domain"/>
    <property type="match status" value="2"/>
</dbReference>
<feature type="transmembrane region" description="Helical" evidence="1">
    <location>
        <begin position="530"/>
        <end position="547"/>
    </location>
</feature>
<reference evidence="3 4" key="1">
    <citation type="journal article" date="2013" name="Genome Announc.">
        <title>Draft Genome Sequence of an Alphaproteobacterium, Caenispirillum salinarum AK4(T), Isolated from a Solar Saltern.</title>
        <authorList>
            <person name="Khatri I."/>
            <person name="Singh A."/>
            <person name="Korpole S."/>
            <person name="Pinnaka A.K."/>
            <person name="Subramanian S."/>
        </authorList>
    </citation>
    <scope>NUCLEOTIDE SEQUENCE [LARGE SCALE GENOMIC DNA]</scope>
    <source>
        <strain evidence="3 4">AK4</strain>
    </source>
</reference>
<dbReference type="Gene3D" id="3.30.70.1440">
    <property type="entry name" value="Multidrug efflux transporter AcrB pore domain"/>
    <property type="match status" value="1"/>
</dbReference>
<dbReference type="GO" id="GO:0005886">
    <property type="term" value="C:plasma membrane"/>
    <property type="evidence" value="ECO:0007669"/>
    <property type="project" value="TreeGrafter"/>
</dbReference>
<feature type="domain" description="SSD" evidence="2">
    <location>
        <begin position="871"/>
        <end position="1039"/>
    </location>
</feature>
<dbReference type="SUPFAM" id="SSF82866">
    <property type="entry name" value="Multidrug efflux transporter AcrB transmembrane domain"/>
    <property type="match status" value="2"/>
</dbReference>
<feature type="transmembrane region" description="Helical" evidence="1">
    <location>
        <begin position="363"/>
        <end position="383"/>
    </location>
</feature>
<sequence length="1061" mass="114903">MFDRLVRQGILTTVVTLIICVVGVVAALGIPVQMIPDLEVRTITIRTTWPGATPQDVEKEILVEQEEYLRSIPSMQRMVTRASSGQARVELEFPYDVDITQTLIRVNNALNQVPDYPLNVDQPRVYATSFSSNSFMYFRVSPVDGNPRGLDMDMMRDFVDDNVRARMENVPDVARVGIGGGAERQIRVLLDPRALAERDISIADVREAVRARNRDTSGGEIESGKRRYLLRTVGRFEDLEDLQNLIVRRQGDAVVRLHEVAEVRFDHSEVTEVSTVNGQPVIGLSVRREAGSNVIDIKYAMLDEMEAINEEVLKPNGMVMELTAEDAGYVEASIRNVWINVALGATLATIVMYAFLRSWRATGVGVMGIPICTVAAFIGLLLTGRTVNVISLAGVAFAIGMTLDNTIVVLESINLERKRGLDRMKAAVEGVRRVWPAVVASTFTTIMVFVPIVFIDLEAGQLYSDVAIAISASILASMLVAITLVPTASAHMDVRGKGLGGGTEKGAEGGVMGRTVAGVDWLIRGRLRRLVVIGVSVAASAFVYIVLTPPAEYLPEGEEPKTFVRMNAPPGYNLDTMTAIGKELEDHFLQFVGDDPARYAEGEAEVPALEYLNLSIEASGLRIITETTDPDQLGDLMEVMTARFEDYPGMRAFASRGSIITSNDGGTRSVNLDISGPDLADVYAVASAAYQRAEEVFDDPRLRATPSTLSLSQPLVEVYPDWERAAELGLEAGDLGFTVAALTDGAFVDEFFRADDKIDIYFYSEAGVRADLDDLGQVPLVTPQGSVVPLATVARIAETVDTSTIRRIDGRRTVTLNVIPPPDVPLEVGVQRVREDLVGHLRETGQVPAIVAIDISGASDQLEATQAALLDNYGIAVAIVYLLLVAIFRHWGYPLLIMTTIPLGAAGGIVGLQLLNLIGGMLPLIGFQAIHQPFDMISMMGFLILMGTVVNNPILIVHRAMENVRDPETSPHEAVREAVASRLRPIVMSTITTICGLAPLVFVPGEGTELYRGVGAIVLFGILGAAVVSLTFLPAMTTIALGLRDTGPVAAAASLVARRRS</sequence>
<evidence type="ECO:0000256" key="1">
    <source>
        <dbReference type="SAM" id="Phobius"/>
    </source>
</evidence>
<feature type="transmembrane region" description="Helical" evidence="1">
    <location>
        <begin position="936"/>
        <end position="957"/>
    </location>
</feature>
<dbReference type="Gene3D" id="3.30.2090.10">
    <property type="entry name" value="Multidrug efflux transporter AcrB TolC docking domain, DN and DC subdomains"/>
    <property type="match status" value="2"/>
</dbReference>
<feature type="transmembrane region" description="Helical" evidence="1">
    <location>
        <begin position="337"/>
        <end position="356"/>
    </location>
</feature>
<dbReference type="EMBL" id="ANHY01000011">
    <property type="protein sequence ID" value="EKV29798.1"/>
    <property type="molecule type" value="Genomic_DNA"/>
</dbReference>
<dbReference type="PROSITE" id="PS50156">
    <property type="entry name" value="SSD"/>
    <property type="match status" value="1"/>
</dbReference>
<dbReference type="RefSeq" id="WP_009540888.1">
    <property type="nucleotide sequence ID" value="NZ_ANHY01000011.1"/>
</dbReference>
<feature type="transmembrane region" description="Helical" evidence="1">
    <location>
        <begin position="873"/>
        <end position="891"/>
    </location>
</feature>
<proteinExistence type="predicted"/>
<feature type="transmembrane region" description="Helical" evidence="1">
    <location>
        <begin position="986"/>
        <end position="1004"/>
    </location>
</feature>
<name>K9HH91_9PROT</name>